<dbReference type="EMBL" id="JBBPBM010000042">
    <property type="protein sequence ID" value="KAK8523616.1"/>
    <property type="molecule type" value="Genomic_DNA"/>
</dbReference>
<feature type="region of interest" description="Disordered" evidence="1">
    <location>
        <begin position="163"/>
        <end position="184"/>
    </location>
</feature>
<dbReference type="PANTHER" id="PTHR31286">
    <property type="entry name" value="GLYCINE-RICH CELL WALL STRUCTURAL PROTEIN 1.8-LIKE"/>
    <property type="match status" value="1"/>
</dbReference>
<evidence type="ECO:0000313" key="3">
    <source>
        <dbReference type="Proteomes" id="UP001472677"/>
    </source>
</evidence>
<accession>A0ABR2CV10</accession>
<dbReference type="InterPro" id="IPR040256">
    <property type="entry name" value="At4g02000-like"/>
</dbReference>
<protein>
    <recommendedName>
        <fullName evidence="4">DUF4283 domain-containing protein</fullName>
    </recommendedName>
</protein>
<comment type="caution">
    <text evidence="2">The sequence shown here is derived from an EMBL/GenBank/DDBJ whole genome shotgun (WGS) entry which is preliminary data.</text>
</comment>
<name>A0ABR2CV10_9ROSI</name>
<gene>
    <name evidence="2" type="ORF">V6N12_013701</name>
</gene>
<dbReference type="PANTHER" id="PTHR31286:SF173">
    <property type="entry name" value="DUF4283 DOMAIN-CONTAINING PROTEIN"/>
    <property type="match status" value="1"/>
</dbReference>
<feature type="compositionally biased region" description="Basic and acidic residues" evidence="1">
    <location>
        <begin position="163"/>
        <end position="176"/>
    </location>
</feature>
<proteinExistence type="predicted"/>
<evidence type="ECO:0000313" key="2">
    <source>
        <dbReference type="EMBL" id="KAK8523616.1"/>
    </source>
</evidence>
<sequence>MDVVAPIVSTPISCKDMLTGSTHLHPSENIVDLDDDGIELLDDDVIIGLFDGVPTIDFSDRVYDRGDYLKVLTEGPWTIFGHYITVEPWSTDFNPLQASASRVMAWVRLSGLPATLFKGSFIEPIGNQIGSVIKMDFQTDNGCRVGLHVWRSVSTSDICSKLHARDDPEPMQKENDVQSSPIHDNPAPADPFHPWMLVELNMPISLQSYPRNLLLAPTPLSSHPPAVSVLQQDTLPVVPSGPLPTATKATGNHHANSIVSMQDARRTEATSSKVLRPRGISKSSTKSLLDRLKHQVVQHADGNHPSIPIAASCRRELKGWPCSHG</sequence>
<keyword evidence="3" id="KW-1185">Reference proteome</keyword>
<feature type="region of interest" description="Disordered" evidence="1">
    <location>
        <begin position="262"/>
        <end position="287"/>
    </location>
</feature>
<organism evidence="2 3">
    <name type="scientific">Hibiscus sabdariffa</name>
    <name type="common">roselle</name>
    <dbReference type="NCBI Taxonomy" id="183260"/>
    <lineage>
        <taxon>Eukaryota</taxon>
        <taxon>Viridiplantae</taxon>
        <taxon>Streptophyta</taxon>
        <taxon>Embryophyta</taxon>
        <taxon>Tracheophyta</taxon>
        <taxon>Spermatophyta</taxon>
        <taxon>Magnoliopsida</taxon>
        <taxon>eudicotyledons</taxon>
        <taxon>Gunneridae</taxon>
        <taxon>Pentapetalae</taxon>
        <taxon>rosids</taxon>
        <taxon>malvids</taxon>
        <taxon>Malvales</taxon>
        <taxon>Malvaceae</taxon>
        <taxon>Malvoideae</taxon>
        <taxon>Hibiscus</taxon>
    </lineage>
</organism>
<dbReference type="Proteomes" id="UP001472677">
    <property type="component" value="Unassembled WGS sequence"/>
</dbReference>
<evidence type="ECO:0008006" key="4">
    <source>
        <dbReference type="Google" id="ProtNLM"/>
    </source>
</evidence>
<reference evidence="2 3" key="1">
    <citation type="journal article" date="2024" name="G3 (Bethesda)">
        <title>Genome assembly of Hibiscus sabdariffa L. provides insights into metabolisms of medicinal natural products.</title>
        <authorList>
            <person name="Kim T."/>
        </authorList>
    </citation>
    <scope>NUCLEOTIDE SEQUENCE [LARGE SCALE GENOMIC DNA]</scope>
    <source>
        <strain evidence="2">TK-2024</strain>
        <tissue evidence="2">Old leaves</tissue>
    </source>
</reference>
<evidence type="ECO:0000256" key="1">
    <source>
        <dbReference type="SAM" id="MobiDB-lite"/>
    </source>
</evidence>